<reference evidence="2 3" key="1">
    <citation type="submission" date="2018-06" db="EMBL/GenBank/DDBJ databases">
        <title>Complete genome of Desulfovibrio indonesiensis P37SLT.</title>
        <authorList>
            <person name="Crispim J.S."/>
            <person name="Vidigal P.M.P."/>
            <person name="Silva L.C.F."/>
            <person name="Laguardia C.N."/>
            <person name="Araujo L.C."/>
            <person name="Dias R.S."/>
            <person name="Sousa M.P."/>
            <person name="Paula S.O."/>
            <person name="Silva C."/>
        </authorList>
    </citation>
    <scope>NUCLEOTIDE SEQUENCE [LARGE SCALE GENOMIC DNA]</scope>
    <source>
        <strain evidence="2 3">P37SLT</strain>
    </source>
</reference>
<dbReference type="Pfam" id="PF08668">
    <property type="entry name" value="HDOD"/>
    <property type="match status" value="1"/>
</dbReference>
<dbReference type="PANTHER" id="PTHR33525">
    <property type="match status" value="1"/>
</dbReference>
<evidence type="ECO:0000313" key="2">
    <source>
        <dbReference type="EMBL" id="TVM18003.1"/>
    </source>
</evidence>
<dbReference type="InterPro" id="IPR003607">
    <property type="entry name" value="HD/PDEase_dom"/>
</dbReference>
<comment type="caution">
    <text evidence="2">The sequence shown here is derived from an EMBL/GenBank/DDBJ whole genome shotgun (WGS) entry which is preliminary data.</text>
</comment>
<evidence type="ECO:0000313" key="3">
    <source>
        <dbReference type="Proteomes" id="UP000448292"/>
    </source>
</evidence>
<dbReference type="EMBL" id="QMIE01000005">
    <property type="protein sequence ID" value="TVM18003.1"/>
    <property type="molecule type" value="Genomic_DNA"/>
</dbReference>
<accession>A0A7M3MGX3</accession>
<dbReference type="PROSITE" id="PS51833">
    <property type="entry name" value="HDOD"/>
    <property type="match status" value="1"/>
</dbReference>
<evidence type="ECO:0000259" key="1">
    <source>
        <dbReference type="PROSITE" id="PS51833"/>
    </source>
</evidence>
<dbReference type="AlphaFoldDB" id="A0A7M3MGX3"/>
<dbReference type="OrthoDB" id="9803649at2"/>
<dbReference type="CDD" id="cd00077">
    <property type="entry name" value="HDc"/>
    <property type="match status" value="1"/>
</dbReference>
<name>A0A7M3MGX3_9BACT</name>
<dbReference type="SUPFAM" id="SSF109604">
    <property type="entry name" value="HD-domain/PDEase-like"/>
    <property type="match status" value="1"/>
</dbReference>
<dbReference type="InterPro" id="IPR013976">
    <property type="entry name" value="HDOD"/>
</dbReference>
<keyword evidence="3" id="KW-1185">Reference proteome</keyword>
<dbReference type="Gene3D" id="1.10.3210.10">
    <property type="entry name" value="Hypothetical protein af1432"/>
    <property type="match status" value="1"/>
</dbReference>
<dbReference type="PANTHER" id="PTHR33525:SF3">
    <property type="entry name" value="RIBONUCLEASE Y"/>
    <property type="match status" value="1"/>
</dbReference>
<gene>
    <name evidence="2" type="ORF">DPQ33_07810</name>
</gene>
<dbReference type="InterPro" id="IPR052340">
    <property type="entry name" value="RNase_Y/CdgJ"/>
</dbReference>
<sequence length="421" mass="46979">MGMIFIDDLTTGMVLAEDLHGPNGRLLLPKNTVLEDKHLRIFKIWGVTQVDINGLEQDSCASASLESLDPEILEKSDRYAQRLFRFCDRSDPVVSELCRLATLRTAADLAAGKRVLEAEDGHETPVLTNHDSIMPMLPESVEQIVSQEVELVSFPDIYFQILTVLENPRSSSAQVAEVVSKDPSLATRLMKLVNSPFYGLPTKVDSIARATTLLGAQELSILTLGISVVRYFDDIPQDFFSMKRFWTHSIATGIFAKILASRIPGCFEERFFLLGLIHDIGRLVIFKTFPYAALEVFLMATQAPCLIHEAERRLLGFDHTEVAEAMLEAWNFPDSLCHIICCHHEPDLSDKKTDCAVLHMADVLARALRNGYRGKFAVSPISHRAWELLGLSVSDIAPMASQADHMIDDIIHSFLPESLSE</sequence>
<organism evidence="2 3">
    <name type="scientific">Oceanidesulfovibrio indonesiensis</name>
    <dbReference type="NCBI Taxonomy" id="54767"/>
    <lineage>
        <taxon>Bacteria</taxon>
        <taxon>Pseudomonadati</taxon>
        <taxon>Thermodesulfobacteriota</taxon>
        <taxon>Desulfovibrionia</taxon>
        <taxon>Desulfovibrionales</taxon>
        <taxon>Desulfovibrionaceae</taxon>
        <taxon>Oceanidesulfovibrio</taxon>
    </lineage>
</organism>
<protein>
    <submittedName>
        <fullName evidence="2">HDOD domain-containing protein</fullName>
    </submittedName>
</protein>
<dbReference type="Proteomes" id="UP000448292">
    <property type="component" value="Unassembled WGS sequence"/>
</dbReference>
<proteinExistence type="predicted"/>
<feature type="domain" description="HDOD" evidence="1">
    <location>
        <begin position="151"/>
        <end position="346"/>
    </location>
</feature>